<feature type="signal peptide" evidence="1">
    <location>
        <begin position="1"/>
        <end position="20"/>
    </location>
</feature>
<organism evidence="2 3">
    <name type="scientific">Flavisolibacter tropicus</name>
    <dbReference type="NCBI Taxonomy" id="1492898"/>
    <lineage>
        <taxon>Bacteria</taxon>
        <taxon>Pseudomonadati</taxon>
        <taxon>Bacteroidota</taxon>
        <taxon>Chitinophagia</taxon>
        <taxon>Chitinophagales</taxon>
        <taxon>Chitinophagaceae</taxon>
        <taxon>Flavisolibacter</taxon>
    </lineage>
</organism>
<name>A0A172U1F6_9BACT</name>
<dbReference type="OrthoDB" id="746143at2"/>
<keyword evidence="3" id="KW-1185">Reference proteome</keyword>
<proteinExistence type="predicted"/>
<feature type="chain" id="PRO_5008001555" evidence="1">
    <location>
        <begin position="21"/>
        <end position="270"/>
    </location>
</feature>
<protein>
    <submittedName>
        <fullName evidence="2">Uncharacterized protein</fullName>
    </submittedName>
</protein>
<gene>
    <name evidence="2" type="ORF">SY85_24435</name>
</gene>
<dbReference type="AlphaFoldDB" id="A0A172U1F6"/>
<dbReference type="KEGG" id="fla:SY85_24435"/>
<evidence type="ECO:0000313" key="2">
    <source>
        <dbReference type="EMBL" id="ANE53150.1"/>
    </source>
</evidence>
<reference evidence="3" key="1">
    <citation type="submission" date="2015-01" db="EMBL/GenBank/DDBJ databases">
        <title>Flavisolibacter sp./LCS9/ whole genome sequencing.</title>
        <authorList>
            <person name="Kim M.K."/>
            <person name="Srinivasan S."/>
            <person name="Lee J.-J."/>
        </authorList>
    </citation>
    <scope>NUCLEOTIDE SEQUENCE [LARGE SCALE GENOMIC DNA]</scope>
    <source>
        <strain evidence="3">LCS9</strain>
    </source>
</reference>
<accession>A0A172U1F6</accession>
<dbReference type="RefSeq" id="WP_066408913.1">
    <property type="nucleotide sequence ID" value="NZ_CP011390.1"/>
</dbReference>
<evidence type="ECO:0000313" key="3">
    <source>
        <dbReference type="Proteomes" id="UP000077177"/>
    </source>
</evidence>
<evidence type="ECO:0000256" key="1">
    <source>
        <dbReference type="SAM" id="SignalP"/>
    </source>
</evidence>
<keyword evidence="1" id="KW-0732">Signal</keyword>
<reference evidence="2 3" key="2">
    <citation type="journal article" date="2016" name="Int. J. Syst. Evol. Microbiol.">
        <title>Flavisolibacter tropicus sp. nov., isolated from tropical soil.</title>
        <authorList>
            <person name="Lee J.J."/>
            <person name="Kang M.S."/>
            <person name="Kim G.S."/>
            <person name="Lee C.S."/>
            <person name="Lim S."/>
            <person name="Lee J."/>
            <person name="Roh S.H."/>
            <person name="Kang H."/>
            <person name="Ha J.M."/>
            <person name="Bae S."/>
            <person name="Jung H.Y."/>
            <person name="Kim M.K."/>
        </authorList>
    </citation>
    <scope>NUCLEOTIDE SEQUENCE [LARGE SCALE GENOMIC DNA]</scope>
    <source>
        <strain evidence="2 3">LCS9</strain>
    </source>
</reference>
<dbReference type="EMBL" id="CP011390">
    <property type="protein sequence ID" value="ANE53150.1"/>
    <property type="molecule type" value="Genomic_DNA"/>
</dbReference>
<dbReference type="Proteomes" id="UP000077177">
    <property type="component" value="Chromosome"/>
</dbReference>
<dbReference type="PROSITE" id="PS51257">
    <property type="entry name" value="PROKAR_LIPOPROTEIN"/>
    <property type="match status" value="1"/>
</dbReference>
<dbReference type="STRING" id="1492898.SY85_24435"/>
<sequence length="270" mass="30851">MLLRLNYLFLSCIFGLLSCAQPLPSENYTSITDTFTHYLGTTPVKIIKHTYNKPSPLFFVHLHDNESTAEKAAINLLEQYGGQLLSIENKEMRNIRFQLNNQFYTFDPNRMFSDSGIISNLKLLSSPDTAALRAVRNFGQFILSHLPDTGIIVAVHNNTDDRLSVLSFDTLPLKNETAAVTKNASHDIDDFILTTDSVIYNFYKNEMTNAILQREDLFTDDGSLSIFFGKKKRPYINVEAEHGHRLQQILLLEKLYAYLGLQKKNFSEKQ</sequence>